<dbReference type="Proteomes" id="UP001596353">
    <property type="component" value="Unassembled WGS sequence"/>
</dbReference>
<evidence type="ECO:0000313" key="1">
    <source>
        <dbReference type="EMBL" id="MFC6759183.1"/>
    </source>
</evidence>
<proteinExistence type="predicted"/>
<dbReference type="EMBL" id="JBHSWG010000001">
    <property type="protein sequence ID" value="MFC6759183.1"/>
    <property type="molecule type" value="Genomic_DNA"/>
</dbReference>
<protein>
    <submittedName>
        <fullName evidence="1">Uncharacterized protein</fullName>
    </submittedName>
</protein>
<comment type="caution">
    <text evidence="1">The sequence shown here is derived from an EMBL/GenBank/DDBJ whole genome shotgun (WGS) entry which is preliminary data.</text>
</comment>
<evidence type="ECO:0000313" key="2">
    <source>
        <dbReference type="Proteomes" id="UP001596353"/>
    </source>
</evidence>
<gene>
    <name evidence="1" type="ORF">ACFQFQ_06230</name>
</gene>
<accession>A0ABW2B0Y0</accession>
<keyword evidence="2" id="KW-1185">Reference proteome</keyword>
<organism evidence="1 2">
    <name type="scientific">Sulfitobacter porphyrae</name>
    <dbReference type="NCBI Taxonomy" id="1246864"/>
    <lineage>
        <taxon>Bacteria</taxon>
        <taxon>Pseudomonadati</taxon>
        <taxon>Pseudomonadota</taxon>
        <taxon>Alphaproteobacteria</taxon>
        <taxon>Rhodobacterales</taxon>
        <taxon>Roseobacteraceae</taxon>
        <taxon>Sulfitobacter</taxon>
    </lineage>
</organism>
<reference evidence="2" key="1">
    <citation type="journal article" date="2019" name="Int. J. Syst. Evol. Microbiol.">
        <title>The Global Catalogue of Microorganisms (GCM) 10K type strain sequencing project: providing services to taxonomists for standard genome sequencing and annotation.</title>
        <authorList>
            <consortium name="The Broad Institute Genomics Platform"/>
            <consortium name="The Broad Institute Genome Sequencing Center for Infectious Disease"/>
            <person name="Wu L."/>
            <person name="Ma J."/>
        </authorList>
    </citation>
    <scope>NUCLEOTIDE SEQUENCE [LARGE SCALE GENOMIC DNA]</scope>
    <source>
        <strain evidence="2">CCUG 66188</strain>
    </source>
</reference>
<sequence length="61" mass="6398">MAQLSQGLLRQDGGGLDTPYTASVLARNFEQIAFFNEYDGAFTGRGGASPCAAGRAPCGWK</sequence>
<name>A0ABW2B0Y0_9RHOB</name>